<comment type="caution">
    <text evidence="1">The sequence shown here is derived from an EMBL/GenBank/DDBJ whole genome shotgun (WGS) entry which is preliminary data.</text>
</comment>
<reference evidence="1 2" key="1">
    <citation type="submission" date="2023-03" db="EMBL/GenBank/DDBJ databases">
        <title>Genome insight into feeding habits of ladybird beetles.</title>
        <authorList>
            <person name="Li H.-S."/>
            <person name="Huang Y.-H."/>
            <person name="Pang H."/>
        </authorList>
    </citation>
    <scope>NUCLEOTIDE SEQUENCE [LARGE SCALE GENOMIC DNA]</scope>
    <source>
        <strain evidence="1">SYSU_2023b</strain>
        <tissue evidence="1">Whole body</tissue>
    </source>
</reference>
<organism evidence="1 2">
    <name type="scientific">Henosepilachna vigintioctopunctata</name>
    <dbReference type="NCBI Taxonomy" id="420089"/>
    <lineage>
        <taxon>Eukaryota</taxon>
        <taxon>Metazoa</taxon>
        <taxon>Ecdysozoa</taxon>
        <taxon>Arthropoda</taxon>
        <taxon>Hexapoda</taxon>
        <taxon>Insecta</taxon>
        <taxon>Pterygota</taxon>
        <taxon>Neoptera</taxon>
        <taxon>Endopterygota</taxon>
        <taxon>Coleoptera</taxon>
        <taxon>Polyphaga</taxon>
        <taxon>Cucujiformia</taxon>
        <taxon>Coccinelloidea</taxon>
        <taxon>Coccinellidae</taxon>
        <taxon>Epilachninae</taxon>
        <taxon>Epilachnini</taxon>
        <taxon>Henosepilachna</taxon>
    </lineage>
</organism>
<evidence type="ECO:0000313" key="1">
    <source>
        <dbReference type="EMBL" id="KAK9875487.1"/>
    </source>
</evidence>
<dbReference type="AlphaFoldDB" id="A0AAW1TV96"/>
<dbReference type="EMBL" id="JARQZJ010000033">
    <property type="protein sequence ID" value="KAK9875487.1"/>
    <property type="molecule type" value="Genomic_DNA"/>
</dbReference>
<protein>
    <submittedName>
        <fullName evidence="1">Uncharacterized protein</fullName>
    </submittedName>
</protein>
<evidence type="ECO:0000313" key="2">
    <source>
        <dbReference type="Proteomes" id="UP001431783"/>
    </source>
</evidence>
<dbReference type="PANTHER" id="PTHR15681">
    <property type="entry name" value="MAD2L1-BINDING PROTEIN"/>
    <property type="match status" value="1"/>
</dbReference>
<dbReference type="InterPro" id="IPR053729">
    <property type="entry name" value="MAD2L1BP_domain_sf"/>
</dbReference>
<dbReference type="GO" id="GO:0007096">
    <property type="term" value="P:regulation of exit from mitosis"/>
    <property type="evidence" value="ECO:0007669"/>
    <property type="project" value="InterPro"/>
</dbReference>
<dbReference type="Pfam" id="PF06581">
    <property type="entry name" value="p31comet"/>
    <property type="match status" value="1"/>
</dbReference>
<sequence length="275" mass="32065">METAEEIRVNVSDYILTPLSCSYLIHEILKGLIYQKCQIPYPFSWLKSTINRRRGEESEAECEGLDLKPKTNINFTVEHHYRVASKFFDDFQNAMKEISQELSQNVVSEILILFGPTPVCPKEVCRIKVPLLASGHFEDSHINDALKHQHKALRQIFLSNIWMDSVDSAIPCTNTYIFIKRGDISDNMKYFKPCKPLSFHNNVKVYCINLKWECTRDQTCCKNLVVYNEIPDTNIENSIEPVESKQHEHLWFQFAHHLQGFKNCFINKTAVCELW</sequence>
<dbReference type="Proteomes" id="UP001431783">
    <property type="component" value="Unassembled WGS sequence"/>
</dbReference>
<dbReference type="GO" id="GO:0005634">
    <property type="term" value="C:nucleus"/>
    <property type="evidence" value="ECO:0007669"/>
    <property type="project" value="InterPro"/>
</dbReference>
<name>A0AAW1TV96_9CUCU</name>
<dbReference type="InterPro" id="IPR009511">
    <property type="entry name" value="MAD1/Cdc20-bound-Mad2-bd"/>
</dbReference>
<keyword evidence="2" id="KW-1185">Reference proteome</keyword>
<dbReference type="PANTHER" id="PTHR15681:SF1">
    <property type="entry name" value="MAD2L1-BINDING PROTEIN"/>
    <property type="match status" value="1"/>
</dbReference>
<proteinExistence type="predicted"/>
<dbReference type="Gene3D" id="3.30.900.20">
    <property type="match status" value="1"/>
</dbReference>
<gene>
    <name evidence="1" type="ORF">WA026_007879</name>
</gene>
<accession>A0AAW1TV96</accession>